<evidence type="ECO:0000256" key="4">
    <source>
        <dbReference type="ARBA" id="ARBA00022980"/>
    </source>
</evidence>
<evidence type="ECO:0000313" key="9">
    <source>
        <dbReference type="EMBL" id="ARO91355.1"/>
    </source>
</evidence>
<evidence type="ECO:0000256" key="3">
    <source>
        <dbReference type="ARBA" id="ARBA00022884"/>
    </source>
</evidence>
<evidence type="ECO:0000313" key="10">
    <source>
        <dbReference type="EMBL" id="ASK39569.1"/>
    </source>
</evidence>
<dbReference type="EMBL" id="KY709212">
    <property type="protein sequence ID" value="ARO91355.1"/>
    <property type="molecule type" value="Genomic_DNA"/>
</dbReference>
<dbReference type="InterPro" id="IPR020069">
    <property type="entry name" value="Ribosomal_bL9_C"/>
</dbReference>
<gene>
    <name evidence="9" type="primary">rpl9</name>
    <name evidence="10" type="ORF">Rhodc_023</name>
</gene>
<dbReference type="AlphaFoldDB" id="A0A1X9PV20"/>
<dbReference type="GO" id="GO:1990904">
    <property type="term" value="C:ribonucleoprotein complex"/>
    <property type="evidence" value="ECO:0007669"/>
    <property type="project" value="UniProtKB-KW"/>
</dbReference>
<protein>
    <recommendedName>
        <fullName evidence="6">50S ribosomal protein L9, chloroplastic</fullName>
    </recommendedName>
</protein>
<dbReference type="InterPro" id="IPR020594">
    <property type="entry name" value="Ribosomal_bL9_bac/chp"/>
</dbReference>
<feature type="domain" description="Large ribosomal subunit protein bL9 C-terminal" evidence="8">
    <location>
        <begin position="69"/>
        <end position="149"/>
    </location>
</feature>
<keyword evidence="9" id="KW-0150">Chloroplast</keyword>
<dbReference type="GO" id="GO:0003735">
    <property type="term" value="F:structural constituent of ribosome"/>
    <property type="evidence" value="ECO:0007669"/>
    <property type="project" value="InterPro"/>
</dbReference>
<keyword evidence="3" id="KW-0694">RNA-binding</keyword>
<dbReference type="SUPFAM" id="SSF55653">
    <property type="entry name" value="Ribosomal protein L9 C-domain"/>
    <property type="match status" value="1"/>
</dbReference>
<reference evidence="10" key="3">
    <citation type="submission" date="2017-07" db="EMBL/GenBank/DDBJ databases">
        <authorList>
            <person name="Sun Z.S."/>
            <person name="Albrecht U."/>
            <person name="Echele G."/>
            <person name="Lee C.C."/>
        </authorList>
    </citation>
    <scope>NUCLEOTIDE SEQUENCE</scope>
</reference>
<dbReference type="InterPro" id="IPR020070">
    <property type="entry name" value="Ribosomal_bL9_N"/>
</dbReference>
<dbReference type="HAMAP" id="MF_00503">
    <property type="entry name" value="Ribosomal_bL9"/>
    <property type="match status" value="1"/>
</dbReference>
<proteinExistence type="inferred from homology"/>
<name>A0A1X9PV20_9RHOD</name>
<dbReference type="InterPro" id="IPR036935">
    <property type="entry name" value="Ribosomal_bL9_N_sf"/>
</dbReference>
<reference evidence="10" key="1">
    <citation type="journal article" date="2016" name="BMC Biol.">
        <title>Parallel evolution of highly conserved plastid genome architecture in red seaweeds and seed plants.</title>
        <authorList>
            <person name="Lee J."/>
            <person name="Cho C.H."/>
            <person name="Park S.I."/>
            <person name="Choi J.W."/>
            <person name="Song H.S."/>
            <person name="West J.A."/>
            <person name="Bhattacharya D."/>
            <person name="Yoon H.S."/>
        </authorList>
    </citation>
    <scope>NUCLEOTIDE SEQUENCE</scope>
</reference>
<evidence type="ECO:0000256" key="1">
    <source>
        <dbReference type="ARBA" id="ARBA00010605"/>
    </source>
</evidence>
<evidence type="ECO:0000259" key="8">
    <source>
        <dbReference type="Pfam" id="PF03948"/>
    </source>
</evidence>
<reference evidence="9" key="2">
    <citation type="submission" date="2017-03" db="EMBL/GenBank/DDBJ databases">
        <title>The new red algal subphylum Proteorhodophytina comprises the largest and most divergent plastid genomes known.</title>
        <authorList>
            <person name="Munoz-Gomez S.A."/>
            <person name="Mejia-Franco F.G."/>
            <person name="Durnin K."/>
            <person name="Morgan C."/>
            <person name="Grisdale C.J."/>
            <person name="Archibald J.M."/>
            <person name="Slamovits C.H."/>
        </authorList>
    </citation>
    <scope>NUCLEOTIDE SEQUENCE</scope>
    <source>
        <strain evidence="9">UTEX LB2715</strain>
    </source>
</reference>
<dbReference type="GO" id="GO:0006412">
    <property type="term" value="P:translation"/>
    <property type="evidence" value="ECO:0007669"/>
    <property type="project" value="InterPro"/>
</dbReference>
<dbReference type="InterPro" id="IPR036791">
    <property type="entry name" value="Ribosomal_bL9_C_sf"/>
</dbReference>
<sequence length="155" mass="17449">MAKKTISVLILNKTAKFSNPGSIENVPLGYARNFLIPQGLACLVTPSIEKKVQQNLINKEKKEKEILKEADNKAKIINSIKLFTIKKKVGKDNLIFGSVTTQEIAELVKKISKQTIDKKNIELPTIKLIGTYSIKLKLHQNIYSNINLQLIPEHD</sequence>
<organism evidence="9">
    <name type="scientific">Rhodochaete parvula</name>
    <dbReference type="NCBI Taxonomy" id="110510"/>
    <lineage>
        <taxon>Eukaryota</taxon>
        <taxon>Rhodophyta</taxon>
        <taxon>Compsopogonophyceae</taxon>
        <taxon>Rhodochaetales</taxon>
        <taxon>Rhodochaetaceae</taxon>
        <taxon>Rhodochaete</taxon>
    </lineage>
</organism>
<dbReference type="Gene3D" id="3.40.5.10">
    <property type="entry name" value="Ribosomal protein L9, N-terminal domain"/>
    <property type="match status" value="1"/>
</dbReference>
<dbReference type="Pfam" id="PF01281">
    <property type="entry name" value="Ribosomal_L9_N"/>
    <property type="match status" value="1"/>
</dbReference>
<keyword evidence="9" id="KW-0934">Plastid</keyword>
<evidence type="ECO:0000256" key="2">
    <source>
        <dbReference type="ARBA" id="ARBA00022730"/>
    </source>
</evidence>
<comment type="similarity">
    <text evidence="1">Belongs to the bacterial ribosomal protein bL9 family.</text>
</comment>
<dbReference type="Pfam" id="PF03948">
    <property type="entry name" value="Ribosomal_L9_C"/>
    <property type="match status" value="1"/>
</dbReference>
<dbReference type="GO" id="GO:0019843">
    <property type="term" value="F:rRNA binding"/>
    <property type="evidence" value="ECO:0007669"/>
    <property type="project" value="UniProtKB-KW"/>
</dbReference>
<keyword evidence="2" id="KW-0699">rRNA-binding</keyword>
<keyword evidence="5" id="KW-0687">Ribonucleoprotein</keyword>
<dbReference type="InterPro" id="IPR009027">
    <property type="entry name" value="Ribosomal_bL9/RNase_H1_N"/>
</dbReference>
<evidence type="ECO:0000259" key="7">
    <source>
        <dbReference type="Pfam" id="PF01281"/>
    </source>
</evidence>
<evidence type="ECO:0000256" key="5">
    <source>
        <dbReference type="ARBA" id="ARBA00023274"/>
    </source>
</evidence>
<dbReference type="EMBL" id="KX284728">
    <property type="protein sequence ID" value="ASK39569.1"/>
    <property type="molecule type" value="Genomic_DNA"/>
</dbReference>
<feature type="domain" description="Ribosomal protein L9" evidence="7">
    <location>
        <begin position="8"/>
        <end position="51"/>
    </location>
</feature>
<accession>A0A1X9PV20</accession>
<dbReference type="InterPro" id="IPR000244">
    <property type="entry name" value="Ribosomal_bL9"/>
</dbReference>
<dbReference type="Gene3D" id="3.10.430.100">
    <property type="entry name" value="Ribosomal protein L9, C-terminal domain"/>
    <property type="match status" value="1"/>
</dbReference>
<dbReference type="SUPFAM" id="SSF55658">
    <property type="entry name" value="L9 N-domain-like"/>
    <property type="match status" value="1"/>
</dbReference>
<keyword evidence="4 9" id="KW-0689">Ribosomal protein</keyword>
<dbReference type="GO" id="GO:0005840">
    <property type="term" value="C:ribosome"/>
    <property type="evidence" value="ECO:0007669"/>
    <property type="project" value="UniProtKB-KW"/>
</dbReference>
<evidence type="ECO:0000256" key="6">
    <source>
        <dbReference type="ARBA" id="ARBA00035427"/>
    </source>
</evidence>
<dbReference type="NCBIfam" id="TIGR00158">
    <property type="entry name" value="L9"/>
    <property type="match status" value="1"/>
</dbReference>
<dbReference type="PANTHER" id="PTHR21368">
    <property type="entry name" value="50S RIBOSOMAL PROTEIN L9"/>
    <property type="match status" value="1"/>
</dbReference>
<geneLocation type="plastid" evidence="9"/>